<feature type="transmembrane region" description="Helical" evidence="6">
    <location>
        <begin position="359"/>
        <end position="379"/>
    </location>
</feature>
<dbReference type="PANTHER" id="PTHR42996">
    <property type="entry name" value="PHOSPHATE-BINDING PROTEIN PSTS"/>
    <property type="match status" value="1"/>
</dbReference>
<dbReference type="Proteomes" id="UP001211907">
    <property type="component" value="Unassembled WGS sequence"/>
</dbReference>
<dbReference type="InterPro" id="IPR024370">
    <property type="entry name" value="PBP_domain"/>
</dbReference>
<comment type="similarity">
    <text evidence="2">Belongs to the PstS family.</text>
</comment>
<keyword evidence="5 6" id="KW-0472">Membrane</keyword>
<evidence type="ECO:0000313" key="8">
    <source>
        <dbReference type="EMBL" id="KAJ3131793.1"/>
    </source>
</evidence>
<feature type="transmembrane region" description="Helical" evidence="6">
    <location>
        <begin position="553"/>
        <end position="569"/>
    </location>
</feature>
<dbReference type="PANTHER" id="PTHR42996:SF1">
    <property type="entry name" value="PHOSPHATE-BINDING PROTEIN PSTS"/>
    <property type="match status" value="1"/>
</dbReference>
<evidence type="ECO:0000256" key="4">
    <source>
        <dbReference type="ARBA" id="ARBA00022989"/>
    </source>
</evidence>
<evidence type="ECO:0000313" key="9">
    <source>
        <dbReference type="Proteomes" id="UP001211907"/>
    </source>
</evidence>
<keyword evidence="9" id="KW-1185">Reference proteome</keyword>
<dbReference type="Pfam" id="PF00003">
    <property type="entry name" value="7tm_3"/>
    <property type="match status" value="1"/>
</dbReference>
<proteinExistence type="inferred from homology"/>
<keyword evidence="3 6" id="KW-0812">Transmembrane</keyword>
<name>A0AAD5XFB3_9FUNG</name>
<dbReference type="SUPFAM" id="SSF53850">
    <property type="entry name" value="Periplasmic binding protein-like II"/>
    <property type="match status" value="1"/>
</dbReference>
<sequence length="570" mass="61592">MVYSHQYNFGASDLAISISQNNTHLVALPAIAGGLVIAYNLDSAKSVVKFSRAALPRIFDGTITQWNHPLLVADNSFLANISSTITIVRRSKTSGSTVNLIKALAMMDSTAGYTESPFSTAGYYFSMKNSVAAATTSAAGVIIGSIPWTLTYLNQYEASQQCISAGFNCVAGLVQHVDGTYLNCTIQTLKAAVTSVTSNSLDVLNVYNSTLLILDLSVSGAYPLAVISNWVIDPEFISLSYINTVWALRFMWYFFQHPEFSEQLGFVSLGNSAIASKTLTFLEGIKFAGQQLYGNSICDPLINGSYTNPCVHGYCPDILPFQSSSSQCLCDYGFQNINNVDCSEKSPFLSVGIVSKIQIALAVSGLVIVTAIIVKLYTIRNNKAIKSMSPPCCFFILAGCMIGLLAIIFSAANATKASCYLANILPALAFGMIFSMIFFKALRLGLIFGYQRIARLQFLRDDFLIGCSFILSIIDAILAWLFVGGSQYQPRLQVFSDQDTGVWICSSTQDATDTTISELFAILIAFNAVVLVLCLGIGFATRKVTGKFDESKKVGIVILISTVLVLLGLA</sequence>
<feature type="transmembrane region" description="Helical" evidence="6">
    <location>
        <begin position="391"/>
        <end position="412"/>
    </location>
</feature>
<feature type="non-terminal residue" evidence="8">
    <location>
        <position position="570"/>
    </location>
</feature>
<dbReference type="EMBL" id="JADGJH010000279">
    <property type="protein sequence ID" value="KAJ3131793.1"/>
    <property type="molecule type" value="Genomic_DNA"/>
</dbReference>
<dbReference type="Pfam" id="PF12849">
    <property type="entry name" value="PBP_like_2"/>
    <property type="match status" value="1"/>
</dbReference>
<evidence type="ECO:0000256" key="3">
    <source>
        <dbReference type="ARBA" id="ARBA00022692"/>
    </source>
</evidence>
<dbReference type="PROSITE" id="PS50259">
    <property type="entry name" value="G_PROTEIN_RECEP_F3_4"/>
    <property type="match status" value="1"/>
</dbReference>
<reference evidence="8" key="1">
    <citation type="submission" date="2020-05" db="EMBL/GenBank/DDBJ databases">
        <title>Phylogenomic resolution of chytrid fungi.</title>
        <authorList>
            <person name="Stajich J.E."/>
            <person name="Amses K."/>
            <person name="Simmons R."/>
            <person name="Seto K."/>
            <person name="Myers J."/>
            <person name="Bonds A."/>
            <person name="Quandt C.A."/>
            <person name="Barry K."/>
            <person name="Liu P."/>
            <person name="Grigoriev I."/>
            <person name="Longcore J.E."/>
            <person name="James T.Y."/>
        </authorList>
    </citation>
    <scope>NUCLEOTIDE SEQUENCE</scope>
    <source>
        <strain evidence="8">JEL0513</strain>
    </source>
</reference>
<dbReference type="InterPro" id="IPR050962">
    <property type="entry name" value="Phosphate-bind_PstS"/>
</dbReference>
<feature type="domain" description="G-protein coupled receptors family 3 profile" evidence="7">
    <location>
        <begin position="354"/>
        <end position="570"/>
    </location>
</feature>
<evidence type="ECO:0000256" key="1">
    <source>
        <dbReference type="ARBA" id="ARBA00004141"/>
    </source>
</evidence>
<keyword evidence="4 6" id="KW-1133">Transmembrane helix</keyword>
<feature type="transmembrane region" description="Helical" evidence="6">
    <location>
        <begin position="424"/>
        <end position="442"/>
    </location>
</feature>
<dbReference type="GO" id="GO:0016020">
    <property type="term" value="C:membrane"/>
    <property type="evidence" value="ECO:0007669"/>
    <property type="project" value="UniProtKB-SubCell"/>
</dbReference>
<protein>
    <recommendedName>
        <fullName evidence="7">G-protein coupled receptors family 3 profile domain-containing protein</fullName>
    </recommendedName>
</protein>
<evidence type="ECO:0000259" key="7">
    <source>
        <dbReference type="PROSITE" id="PS50259"/>
    </source>
</evidence>
<feature type="transmembrane region" description="Helical" evidence="6">
    <location>
        <begin position="519"/>
        <end position="541"/>
    </location>
</feature>
<dbReference type="AlphaFoldDB" id="A0AAD5XFB3"/>
<comment type="caution">
    <text evidence="8">The sequence shown here is derived from an EMBL/GenBank/DDBJ whole genome shotgun (WGS) entry which is preliminary data.</text>
</comment>
<evidence type="ECO:0000256" key="6">
    <source>
        <dbReference type="SAM" id="Phobius"/>
    </source>
</evidence>
<dbReference type="GO" id="GO:0004930">
    <property type="term" value="F:G protein-coupled receptor activity"/>
    <property type="evidence" value="ECO:0007669"/>
    <property type="project" value="InterPro"/>
</dbReference>
<comment type="subcellular location">
    <subcellularLocation>
        <location evidence="1">Membrane</location>
        <topology evidence="1">Multi-pass membrane protein</topology>
    </subcellularLocation>
</comment>
<dbReference type="InterPro" id="IPR017978">
    <property type="entry name" value="GPCR_3_C"/>
</dbReference>
<feature type="transmembrane region" description="Helical" evidence="6">
    <location>
        <begin position="463"/>
        <end position="483"/>
    </location>
</feature>
<evidence type="ECO:0000256" key="2">
    <source>
        <dbReference type="ARBA" id="ARBA00008725"/>
    </source>
</evidence>
<dbReference type="Gene3D" id="3.40.190.10">
    <property type="entry name" value="Periplasmic binding protein-like II"/>
    <property type="match status" value="2"/>
</dbReference>
<evidence type="ECO:0000256" key="5">
    <source>
        <dbReference type="ARBA" id="ARBA00023136"/>
    </source>
</evidence>
<organism evidence="8 9">
    <name type="scientific">Physocladia obscura</name>
    <dbReference type="NCBI Taxonomy" id="109957"/>
    <lineage>
        <taxon>Eukaryota</taxon>
        <taxon>Fungi</taxon>
        <taxon>Fungi incertae sedis</taxon>
        <taxon>Chytridiomycota</taxon>
        <taxon>Chytridiomycota incertae sedis</taxon>
        <taxon>Chytridiomycetes</taxon>
        <taxon>Chytridiales</taxon>
        <taxon>Chytriomycetaceae</taxon>
        <taxon>Physocladia</taxon>
    </lineage>
</organism>
<accession>A0AAD5XFB3</accession>
<gene>
    <name evidence="8" type="ORF">HK100_006008</name>
</gene>